<comment type="similarity">
    <text evidence="10">Belongs to the glycosyl hydrolase family 6.</text>
</comment>
<dbReference type="InterPro" id="IPR001524">
    <property type="entry name" value="Glyco_hydro_6_CS"/>
</dbReference>
<keyword evidence="5 10" id="KW-0119">Carbohydrate metabolism</keyword>
<dbReference type="InterPro" id="IPR036434">
    <property type="entry name" value="Beta_cellobiohydrolase_sf"/>
</dbReference>
<dbReference type="SUPFAM" id="SSF51989">
    <property type="entry name" value="Glycosyl hydrolases family 6, cellulases"/>
    <property type="match status" value="1"/>
</dbReference>
<dbReference type="PANTHER" id="PTHR34876">
    <property type="match status" value="1"/>
</dbReference>
<dbReference type="GO" id="GO:0004553">
    <property type="term" value="F:hydrolase activity, hydrolyzing O-glycosyl compounds"/>
    <property type="evidence" value="ECO:0007669"/>
    <property type="project" value="InterPro"/>
</dbReference>
<reference evidence="12 13" key="1">
    <citation type="submission" date="2018-02" db="EMBL/GenBank/DDBJ databases">
        <title>Genomic Encyclopedia of Archaeal and Bacterial Type Strains, Phase II (KMG-II): from individual species to whole genera.</title>
        <authorList>
            <person name="Goeker M."/>
        </authorList>
    </citation>
    <scope>NUCLEOTIDE SEQUENCE [LARGE SCALE GENOMIC DNA]</scope>
    <source>
        <strain evidence="12 13">DSM 22857</strain>
    </source>
</reference>
<evidence type="ECO:0000256" key="4">
    <source>
        <dbReference type="ARBA" id="ARBA00023157"/>
    </source>
</evidence>
<dbReference type="PROSITE" id="PS00655">
    <property type="entry name" value="GLYCOSYL_HYDROL_F6_1"/>
    <property type="match status" value="1"/>
</dbReference>
<evidence type="ECO:0000256" key="7">
    <source>
        <dbReference type="ARBA" id="ARBA00023326"/>
    </source>
</evidence>
<evidence type="ECO:0000256" key="2">
    <source>
        <dbReference type="ARBA" id="ARBA00022801"/>
    </source>
</evidence>
<evidence type="ECO:0000313" key="12">
    <source>
        <dbReference type="EMBL" id="PPK98004.1"/>
    </source>
</evidence>
<protein>
    <recommendedName>
        <fullName evidence="10">Glucanase</fullName>
        <ecNumber evidence="10">3.2.1.-</ecNumber>
    </recommendedName>
</protein>
<evidence type="ECO:0000256" key="6">
    <source>
        <dbReference type="ARBA" id="ARBA00023295"/>
    </source>
</evidence>
<feature type="signal peptide" evidence="10">
    <location>
        <begin position="1"/>
        <end position="27"/>
    </location>
</feature>
<sequence>MPRVLLVTALSTAFAVGAMLSPAAASAALERGTRRPAPVGPLEAETMSLQADAGRSFSDSAASAGAGLLLWGNGTAAGSYFLGGSVSHLVLRARGDQCAGSPTLQVSVDGREVGSATVTSTDWQDYSFPGSWPDGAHRVAVSFANDLRTSTCDRNLRVDVVSARHASLPAPAPAPVPVPEPVSGNPFAGARGYVDPASSARRAADARRSWDPAGAAALDKIASGPSATWFGDWIPASTLASQVSARVGTETSAGALPVLVAYAIPHRDCGLYSAGGVADAGAYREWIRQLAAGIAGRRAVVVLEPDALAQMQDCLSPADQQARMALLAEAVGILAASPATAVYLDAGGPGWIAADVMAARLRSAGVTQARGFSLNVSNFATDASTLAYGEDLSTRLGGKTFLVDTSRNGRGPGDTWCNPTGRGLGQRFTTATGSARADAFTWIKRPGESDGTCNGGPTAGTFWTDYAIGLGQRASF</sequence>
<dbReference type="EC" id="3.2.1.-" evidence="10"/>
<feature type="chain" id="PRO_5015372343" description="Glucanase" evidence="10">
    <location>
        <begin position="28"/>
        <end position="476"/>
    </location>
</feature>
<dbReference type="PRINTS" id="PR00733">
    <property type="entry name" value="GLHYDRLASE6"/>
</dbReference>
<feature type="active site" description="Proton donor" evidence="9">
    <location>
        <position position="306"/>
    </location>
</feature>
<keyword evidence="4" id="KW-1015">Disulfide bond</keyword>
<evidence type="ECO:0000313" key="13">
    <source>
        <dbReference type="Proteomes" id="UP000239485"/>
    </source>
</evidence>
<dbReference type="Pfam" id="PF16841">
    <property type="entry name" value="CBM60"/>
    <property type="match status" value="1"/>
</dbReference>
<gene>
    <name evidence="12" type="ORF">CLV92_102155</name>
</gene>
<evidence type="ECO:0000256" key="9">
    <source>
        <dbReference type="PROSITE-ProRule" id="PRU10057"/>
    </source>
</evidence>
<dbReference type="GO" id="GO:0030245">
    <property type="term" value="P:cellulose catabolic process"/>
    <property type="evidence" value="ECO:0007669"/>
    <property type="project" value="UniProtKB-KW"/>
</dbReference>
<dbReference type="Gene3D" id="3.20.20.40">
    <property type="entry name" value="1, 4-beta cellobiohydrolase"/>
    <property type="match status" value="1"/>
</dbReference>
<comment type="caution">
    <text evidence="12">The sequence shown here is derived from an EMBL/GenBank/DDBJ whole genome shotgun (WGS) entry which is preliminary data.</text>
</comment>
<keyword evidence="13" id="KW-1185">Reference proteome</keyword>
<evidence type="ECO:0000256" key="3">
    <source>
        <dbReference type="ARBA" id="ARBA00023001"/>
    </source>
</evidence>
<dbReference type="Gene3D" id="2.60.60.40">
    <property type="match status" value="1"/>
</dbReference>
<evidence type="ECO:0000256" key="10">
    <source>
        <dbReference type="RuleBase" id="RU361186"/>
    </source>
</evidence>
<dbReference type="InterPro" id="IPR031768">
    <property type="entry name" value="CBM60_xylan-bd"/>
</dbReference>
<evidence type="ECO:0000256" key="1">
    <source>
        <dbReference type="ARBA" id="ARBA00022729"/>
    </source>
</evidence>
<evidence type="ECO:0000259" key="11">
    <source>
        <dbReference type="Pfam" id="PF16841"/>
    </source>
</evidence>
<keyword evidence="7 10" id="KW-0624">Polysaccharide degradation</keyword>
<accession>A0A2S6IVC2</accession>
<feature type="active site" evidence="8">
    <location>
        <position position="268"/>
    </location>
</feature>
<dbReference type="AlphaFoldDB" id="A0A2S6IVC2"/>
<keyword evidence="3 10" id="KW-0136">Cellulose degradation</keyword>
<organism evidence="12 13">
    <name type="scientific">Kineococcus xinjiangensis</name>
    <dbReference type="NCBI Taxonomy" id="512762"/>
    <lineage>
        <taxon>Bacteria</taxon>
        <taxon>Bacillati</taxon>
        <taxon>Actinomycetota</taxon>
        <taxon>Actinomycetes</taxon>
        <taxon>Kineosporiales</taxon>
        <taxon>Kineosporiaceae</taxon>
        <taxon>Kineococcus</taxon>
    </lineage>
</organism>
<dbReference type="PANTHER" id="PTHR34876:SF4">
    <property type="entry name" value="1,4-BETA-D-GLUCAN CELLOBIOHYDROLASE C-RELATED"/>
    <property type="match status" value="1"/>
</dbReference>
<name>A0A2S6IVC2_9ACTN</name>
<keyword evidence="2 10" id="KW-0378">Hydrolase</keyword>
<dbReference type="Proteomes" id="UP000239485">
    <property type="component" value="Unassembled WGS sequence"/>
</dbReference>
<proteinExistence type="inferred from homology"/>
<evidence type="ECO:0000256" key="8">
    <source>
        <dbReference type="PROSITE-ProRule" id="PRU10056"/>
    </source>
</evidence>
<dbReference type="EMBL" id="PTJD01000002">
    <property type="protein sequence ID" value="PPK98004.1"/>
    <property type="molecule type" value="Genomic_DNA"/>
</dbReference>
<dbReference type="PROSITE" id="PS00656">
    <property type="entry name" value="GLYCOSYL_HYDROL_F6_2"/>
    <property type="match status" value="1"/>
</dbReference>
<keyword evidence="1 10" id="KW-0732">Signal</keyword>
<dbReference type="Pfam" id="PF01341">
    <property type="entry name" value="Glyco_hydro_6"/>
    <property type="match status" value="1"/>
</dbReference>
<dbReference type="InterPro" id="IPR016288">
    <property type="entry name" value="Beta_cellobiohydrolase"/>
</dbReference>
<feature type="domain" description="Carbohydrate binding module xylan-binding" evidence="11">
    <location>
        <begin position="89"/>
        <end position="167"/>
    </location>
</feature>
<keyword evidence="6 10" id="KW-0326">Glycosidase</keyword>
<evidence type="ECO:0000256" key="5">
    <source>
        <dbReference type="ARBA" id="ARBA00023277"/>
    </source>
</evidence>